<keyword evidence="5 12" id="KW-0812">Transmembrane</keyword>
<dbReference type="SUPFAM" id="SSF52799">
    <property type="entry name" value="(Phosphotyrosine protein) phosphatases II"/>
    <property type="match status" value="1"/>
</dbReference>
<dbReference type="EnsemblProtists" id="Phyra75790">
    <property type="protein sequence ID" value="Phyra75790"/>
    <property type="gene ID" value="Phyra75790"/>
</dbReference>
<keyword evidence="4" id="KW-0808">Transferase</keyword>
<evidence type="ECO:0008006" key="17">
    <source>
        <dbReference type="Google" id="ProtNLM"/>
    </source>
</evidence>
<dbReference type="PROSITE" id="PS50056">
    <property type="entry name" value="TYR_PHOSPHATASE_2"/>
    <property type="match status" value="1"/>
</dbReference>
<keyword evidence="9 12" id="KW-0472">Membrane</keyword>
<evidence type="ECO:0000256" key="11">
    <source>
        <dbReference type="ARBA" id="ARBA00023264"/>
    </source>
</evidence>
<organism evidence="15 16">
    <name type="scientific">Phytophthora ramorum</name>
    <name type="common">Sudden oak death agent</name>
    <dbReference type="NCBI Taxonomy" id="164328"/>
    <lineage>
        <taxon>Eukaryota</taxon>
        <taxon>Sar</taxon>
        <taxon>Stramenopiles</taxon>
        <taxon>Oomycota</taxon>
        <taxon>Peronosporomycetes</taxon>
        <taxon>Peronosporales</taxon>
        <taxon>Peronosporaceae</taxon>
        <taxon>Phytophthora</taxon>
    </lineage>
</organism>
<evidence type="ECO:0000256" key="12">
    <source>
        <dbReference type="SAM" id="Phobius"/>
    </source>
</evidence>
<dbReference type="GO" id="GO:0004725">
    <property type="term" value="F:protein tyrosine phosphatase activity"/>
    <property type="evidence" value="ECO:0007669"/>
    <property type="project" value="InterPro"/>
</dbReference>
<dbReference type="GO" id="GO:0004605">
    <property type="term" value="F:phosphatidate cytidylyltransferase activity"/>
    <property type="evidence" value="ECO:0000318"/>
    <property type="project" value="GO_Central"/>
</dbReference>
<dbReference type="HOGENOM" id="CLU_023969_0_0_1"/>
<dbReference type="PRINTS" id="PR00700">
    <property type="entry name" value="PRTYPHPHTASE"/>
</dbReference>
<dbReference type="PROSITE" id="PS00383">
    <property type="entry name" value="TYR_PHOSPHATASE_1"/>
    <property type="match status" value="1"/>
</dbReference>
<evidence type="ECO:0000256" key="7">
    <source>
        <dbReference type="ARBA" id="ARBA00022989"/>
    </source>
</evidence>
<dbReference type="InterPro" id="IPR000387">
    <property type="entry name" value="Tyr_Pase_dom"/>
</dbReference>
<comment type="subcellular location">
    <subcellularLocation>
        <location evidence="1">Cell membrane</location>
        <topology evidence="1">Multi-pass membrane protein</topology>
    </subcellularLocation>
</comment>
<dbReference type="PANTHER" id="PTHR46382:SF1">
    <property type="entry name" value="PHOSPHATIDATE CYTIDYLYLTRANSFERASE"/>
    <property type="match status" value="1"/>
</dbReference>
<dbReference type="VEuPathDB" id="FungiDB:KRP22_6776"/>
<keyword evidence="7 12" id="KW-1133">Transmembrane helix</keyword>
<dbReference type="AlphaFoldDB" id="H3GIC0"/>
<name>H3GIC0_PHYRM</name>
<evidence type="ECO:0000256" key="4">
    <source>
        <dbReference type="ARBA" id="ARBA00022679"/>
    </source>
</evidence>
<dbReference type="Gene3D" id="3.90.190.10">
    <property type="entry name" value="Protein tyrosine phosphatase superfamily"/>
    <property type="match status" value="1"/>
</dbReference>
<evidence type="ECO:0000256" key="6">
    <source>
        <dbReference type="ARBA" id="ARBA00022695"/>
    </source>
</evidence>
<feature type="domain" description="Tyrosine specific protein phosphatases" evidence="14">
    <location>
        <begin position="228"/>
        <end position="317"/>
    </location>
</feature>
<evidence type="ECO:0000259" key="13">
    <source>
        <dbReference type="PROSITE" id="PS50055"/>
    </source>
</evidence>
<dbReference type="InterPro" id="IPR016130">
    <property type="entry name" value="Tyr_Pase_AS"/>
</dbReference>
<reference evidence="16" key="1">
    <citation type="journal article" date="2006" name="Science">
        <title>Phytophthora genome sequences uncover evolutionary origins and mechanisms of pathogenesis.</title>
        <authorList>
            <person name="Tyler B.M."/>
            <person name="Tripathy S."/>
            <person name="Zhang X."/>
            <person name="Dehal P."/>
            <person name="Jiang R.H."/>
            <person name="Aerts A."/>
            <person name="Arredondo F.D."/>
            <person name="Baxter L."/>
            <person name="Bensasson D."/>
            <person name="Beynon J.L."/>
            <person name="Chapman J."/>
            <person name="Damasceno C.M."/>
            <person name="Dorrance A.E."/>
            <person name="Dou D."/>
            <person name="Dickerman A.W."/>
            <person name="Dubchak I.L."/>
            <person name="Garbelotto M."/>
            <person name="Gijzen M."/>
            <person name="Gordon S.G."/>
            <person name="Govers F."/>
            <person name="Grunwald N.J."/>
            <person name="Huang W."/>
            <person name="Ivors K.L."/>
            <person name="Jones R.W."/>
            <person name="Kamoun S."/>
            <person name="Krampis K."/>
            <person name="Lamour K.H."/>
            <person name="Lee M.K."/>
            <person name="McDonald W.H."/>
            <person name="Medina M."/>
            <person name="Meijer H.J."/>
            <person name="Nordberg E.K."/>
            <person name="Maclean D.J."/>
            <person name="Ospina-Giraldo M.D."/>
            <person name="Morris P.F."/>
            <person name="Phuntumart V."/>
            <person name="Putnam N.H."/>
            <person name="Rash S."/>
            <person name="Rose J.K."/>
            <person name="Sakihama Y."/>
            <person name="Salamov A.A."/>
            <person name="Savidor A."/>
            <person name="Scheuring C.F."/>
            <person name="Smith B.M."/>
            <person name="Sobral B.W."/>
            <person name="Terry A."/>
            <person name="Torto-Alalibo T.A."/>
            <person name="Win J."/>
            <person name="Xu Z."/>
            <person name="Zhang H."/>
            <person name="Grigoriev I.V."/>
            <person name="Rokhsar D.S."/>
            <person name="Boore J.L."/>
        </authorList>
    </citation>
    <scope>NUCLEOTIDE SEQUENCE [LARGE SCALE GENOMIC DNA]</scope>
    <source>
        <strain evidence="16">Pr102</strain>
    </source>
</reference>
<dbReference type="GO" id="GO:0005886">
    <property type="term" value="C:plasma membrane"/>
    <property type="evidence" value="ECO:0000318"/>
    <property type="project" value="GO_Central"/>
</dbReference>
<reference evidence="15" key="2">
    <citation type="submission" date="2015-06" db="UniProtKB">
        <authorList>
            <consortium name="EnsemblProtists"/>
        </authorList>
    </citation>
    <scope>IDENTIFICATION</scope>
    <source>
        <strain evidence="15">Pr102</strain>
    </source>
</reference>
<dbReference type="PANTHER" id="PTHR46382">
    <property type="entry name" value="PHOSPHATIDATE CYTIDYLYLTRANSFERASE"/>
    <property type="match status" value="1"/>
</dbReference>
<proteinExistence type="predicted"/>
<dbReference type="Pfam" id="PF01148">
    <property type="entry name" value="CTP_transf_1"/>
    <property type="match status" value="1"/>
</dbReference>
<keyword evidence="10" id="KW-0594">Phospholipid biosynthesis</keyword>
<keyword evidence="6" id="KW-0548">Nucleotidyltransferase</keyword>
<keyword evidence="16" id="KW-1185">Reference proteome</keyword>
<evidence type="ECO:0000256" key="10">
    <source>
        <dbReference type="ARBA" id="ARBA00023209"/>
    </source>
</evidence>
<keyword evidence="2" id="KW-1003">Cell membrane</keyword>
<dbReference type="PROSITE" id="PS50055">
    <property type="entry name" value="TYR_PHOSPHATASE_PTP"/>
    <property type="match status" value="1"/>
</dbReference>
<evidence type="ECO:0000256" key="3">
    <source>
        <dbReference type="ARBA" id="ARBA00022516"/>
    </source>
</evidence>
<sequence length="711" mass="78430">MATSSSTAHSGLAPLRHALLSNGSLPEGFVASIAVFLAKTRHLQRRDSRSGASGFEHEYMELCWGIDKAPDYEAKLTVQTKATKGKNRYRDVLPFEQTRVKLQDTTDDYINANYIDGGYIACCAPVPAAIQDFWHMVWQCDVHVVLMLTNFVERERLKADLYWEPSGQAVDFAGVNVQLLEEEQHPASLGFIVRRFKVSKGVKTRVIKQIQLTIWPDHGVLRDFRVIAPMLDAVNSYRSEASRAHKVEARVVVHCSAGIGRSGTFIAIDIMLKQLHQVLTSASEGAEADAQKMQQALDIPRVVHRLRSQRPGMVQTPLPCSQETVPSPQGEYFPFVASACSYEYACLSNRIRLRIITRLEALEGVWDEDTDASNETDLRSRQEEQEEEEIARVQEELHTQEARLRHHAVSDLASYCFSGNDKLAAACVSVGICAVSSTTFLLSVERASALQSTEFYESRWCYSIATSFVAGFCACMAPDFQYALSILVQYGVFTVLAMYSTSCPLNDFSCGIGLDPEVALLVGMMGLLVCRFSSHNGVEAFLAFMLDVLGLFYVSGTLSVLVAFVDDERRLLYRELLIALLYIVWASDTGAYVTGKALEIAKYPYYNPLAAHLSKNKDYEGTVGAIVFGIGAMAILSKVLNLPGSFGSKAMFTVVAVITGRIGDLFESLLKRAAGVKESGKLIPGHGGMLDRIDALMFATLVFSRYYAAGA</sequence>
<dbReference type="eggNOG" id="KOG0791">
    <property type="taxonomic scope" value="Eukaryota"/>
</dbReference>
<evidence type="ECO:0000256" key="9">
    <source>
        <dbReference type="ARBA" id="ARBA00023136"/>
    </source>
</evidence>
<feature type="transmembrane region" description="Helical" evidence="12">
    <location>
        <begin position="576"/>
        <end position="595"/>
    </location>
</feature>
<dbReference type="GO" id="GO:0016024">
    <property type="term" value="P:CDP-diacylglycerol biosynthetic process"/>
    <property type="evidence" value="ECO:0000318"/>
    <property type="project" value="GO_Central"/>
</dbReference>
<keyword evidence="11" id="KW-1208">Phospholipid metabolism</keyword>
<dbReference type="SMART" id="SM00404">
    <property type="entry name" value="PTPc_motif"/>
    <property type="match status" value="1"/>
</dbReference>
<feature type="domain" description="Tyrosine-protein phosphatase" evidence="13">
    <location>
        <begin position="55"/>
        <end position="316"/>
    </location>
</feature>
<dbReference type="InterPro" id="IPR000242">
    <property type="entry name" value="PTP_cat"/>
</dbReference>
<dbReference type="CDD" id="cd00047">
    <property type="entry name" value="PTPc"/>
    <property type="match status" value="1"/>
</dbReference>
<dbReference type="VEuPathDB" id="FungiDB:KRP23_10286"/>
<dbReference type="Pfam" id="PF00102">
    <property type="entry name" value="Y_phosphatase"/>
    <property type="match status" value="1"/>
</dbReference>
<evidence type="ECO:0000313" key="15">
    <source>
        <dbReference type="EnsemblProtists" id="Phyra75790"/>
    </source>
</evidence>
<dbReference type="eggNOG" id="KOG1440">
    <property type="taxonomic scope" value="Eukaryota"/>
</dbReference>
<dbReference type="InterPro" id="IPR029021">
    <property type="entry name" value="Prot-tyrosine_phosphatase-like"/>
</dbReference>
<evidence type="ECO:0000256" key="2">
    <source>
        <dbReference type="ARBA" id="ARBA00022475"/>
    </source>
</evidence>
<keyword evidence="8" id="KW-0443">Lipid metabolism</keyword>
<dbReference type="InParanoid" id="H3GIC0"/>
<dbReference type="VEuPathDB" id="FungiDB:KRP22_6777"/>
<evidence type="ECO:0000256" key="1">
    <source>
        <dbReference type="ARBA" id="ARBA00004651"/>
    </source>
</evidence>
<feature type="transmembrane region" description="Helical" evidence="12">
    <location>
        <begin position="540"/>
        <end position="564"/>
    </location>
</feature>
<dbReference type="SMART" id="SM00194">
    <property type="entry name" value="PTPc"/>
    <property type="match status" value="1"/>
</dbReference>
<dbReference type="STRING" id="164328.H3GIC0"/>
<evidence type="ECO:0000256" key="5">
    <source>
        <dbReference type="ARBA" id="ARBA00022692"/>
    </source>
</evidence>
<evidence type="ECO:0000313" key="16">
    <source>
        <dbReference type="Proteomes" id="UP000005238"/>
    </source>
</evidence>
<evidence type="ECO:0000256" key="8">
    <source>
        <dbReference type="ARBA" id="ARBA00023098"/>
    </source>
</evidence>
<dbReference type="Proteomes" id="UP000005238">
    <property type="component" value="Unassembled WGS sequence"/>
</dbReference>
<dbReference type="VEuPathDB" id="FungiDB:KRP23_10287"/>
<accession>H3GIC0</accession>
<keyword evidence="3" id="KW-0444">Lipid biosynthesis</keyword>
<feature type="transmembrane region" description="Helical" evidence="12">
    <location>
        <begin position="623"/>
        <end position="642"/>
    </location>
</feature>
<dbReference type="EMBL" id="DS566011">
    <property type="status" value="NOT_ANNOTATED_CDS"/>
    <property type="molecule type" value="Genomic_DNA"/>
</dbReference>
<protein>
    <recommendedName>
        <fullName evidence="17">Phosphatidate cytidylyltransferase</fullName>
    </recommendedName>
</protein>
<evidence type="ECO:0000259" key="14">
    <source>
        <dbReference type="PROSITE" id="PS50056"/>
    </source>
</evidence>
<dbReference type="InterPro" id="IPR003595">
    <property type="entry name" value="Tyr_Pase_cat"/>
</dbReference>